<name>A0A4D6MX51_VIGUN</name>
<protein>
    <submittedName>
        <fullName evidence="2">Uncharacterized protein</fullName>
    </submittedName>
</protein>
<evidence type="ECO:0000313" key="2">
    <source>
        <dbReference type="EMBL" id="QCE04447.1"/>
    </source>
</evidence>
<keyword evidence="3" id="KW-1185">Reference proteome</keyword>
<proteinExistence type="predicted"/>
<organism evidence="2 3">
    <name type="scientific">Vigna unguiculata</name>
    <name type="common">Cowpea</name>
    <dbReference type="NCBI Taxonomy" id="3917"/>
    <lineage>
        <taxon>Eukaryota</taxon>
        <taxon>Viridiplantae</taxon>
        <taxon>Streptophyta</taxon>
        <taxon>Embryophyta</taxon>
        <taxon>Tracheophyta</taxon>
        <taxon>Spermatophyta</taxon>
        <taxon>Magnoliopsida</taxon>
        <taxon>eudicotyledons</taxon>
        <taxon>Gunneridae</taxon>
        <taxon>Pentapetalae</taxon>
        <taxon>rosids</taxon>
        <taxon>fabids</taxon>
        <taxon>Fabales</taxon>
        <taxon>Fabaceae</taxon>
        <taxon>Papilionoideae</taxon>
        <taxon>50 kb inversion clade</taxon>
        <taxon>NPAAA clade</taxon>
        <taxon>indigoferoid/millettioid clade</taxon>
        <taxon>Phaseoleae</taxon>
        <taxon>Vigna</taxon>
    </lineage>
</organism>
<evidence type="ECO:0000313" key="3">
    <source>
        <dbReference type="Proteomes" id="UP000501690"/>
    </source>
</evidence>
<evidence type="ECO:0000256" key="1">
    <source>
        <dbReference type="SAM" id="MobiDB-lite"/>
    </source>
</evidence>
<sequence>MLKRENKSFARVWLSFLAELENPILFHVQTVAKTNILTQASLSRGENNRSWPKMLLELSHKQRAFVLSEEASRSSERVSPKRELVVSRCGLLGCSSSEGPHLWARSSLAQARGSRPNENSRTLLAVSPK</sequence>
<dbReference type="AlphaFoldDB" id="A0A4D6MX51"/>
<dbReference type="Proteomes" id="UP000501690">
    <property type="component" value="Linkage Group LG8"/>
</dbReference>
<reference evidence="2 3" key="1">
    <citation type="submission" date="2019-04" db="EMBL/GenBank/DDBJ databases">
        <title>An improved genome assembly and genetic linkage map for asparagus bean, Vigna unguiculata ssp. sesquipedialis.</title>
        <authorList>
            <person name="Xia Q."/>
            <person name="Zhang R."/>
            <person name="Dong Y."/>
        </authorList>
    </citation>
    <scope>NUCLEOTIDE SEQUENCE [LARGE SCALE GENOMIC DNA]</scope>
    <source>
        <tissue evidence="2">Leaf</tissue>
    </source>
</reference>
<feature type="region of interest" description="Disordered" evidence="1">
    <location>
        <begin position="109"/>
        <end position="129"/>
    </location>
</feature>
<accession>A0A4D6MX51</accession>
<gene>
    <name evidence="2" type="ORF">DEO72_LG8g2483</name>
</gene>
<dbReference type="EMBL" id="CP039352">
    <property type="protein sequence ID" value="QCE04447.1"/>
    <property type="molecule type" value="Genomic_DNA"/>
</dbReference>